<organism evidence="1 2">
    <name type="scientific">Trichoderma gamsii</name>
    <dbReference type="NCBI Taxonomy" id="398673"/>
    <lineage>
        <taxon>Eukaryota</taxon>
        <taxon>Fungi</taxon>
        <taxon>Dikarya</taxon>
        <taxon>Ascomycota</taxon>
        <taxon>Pezizomycotina</taxon>
        <taxon>Sordariomycetes</taxon>
        <taxon>Hypocreomycetidae</taxon>
        <taxon>Hypocreales</taxon>
        <taxon>Hypocreaceae</taxon>
        <taxon>Trichoderma</taxon>
    </lineage>
</organism>
<protein>
    <submittedName>
        <fullName evidence="1">Uncharacterized protein</fullName>
    </submittedName>
</protein>
<evidence type="ECO:0000313" key="2">
    <source>
        <dbReference type="Proteomes" id="UP000236546"/>
    </source>
</evidence>
<reference evidence="1 2" key="1">
    <citation type="submission" date="2017-02" db="EMBL/GenBank/DDBJ databases">
        <title>Genomes of Trichoderma spp. with biocontrol activity.</title>
        <authorList>
            <person name="Gardiner D."/>
            <person name="Kazan K."/>
            <person name="Vos C."/>
            <person name="Harvey P."/>
        </authorList>
    </citation>
    <scope>NUCLEOTIDE SEQUENCE [LARGE SCALE GENOMIC DNA]</scope>
    <source>
        <strain evidence="1 2">A5MH</strain>
    </source>
</reference>
<name>A0A2K0TE55_9HYPO</name>
<accession>A0A2K0TE55</accession>
<gene>
    <name evidence="1" type="ORF">TGAMA5MH_04093</name>
</gene>
<comment type="caution">
    <text evidence="1">The sequence shown here is derived from an EMBL/GenBank/DDBJ whole genome shotgun (WGS) entry which is preliminary data.</text>
</comment>
<sequence length="34" mass="3782">MNLSQPFVVLETDYCGGHKHYEPLVGQPPMPSPL</sequence>
<dbReference type="AlphaFoldDB" id="A0A2K0TE55"/>
<evidence type="ECO:0000313" key="1">
    <source>
        <dbReference type="EMBL" id="PNP43811.1"/>
    </source>
</evidence>
<dbReference type="Proteomes" id="UP000236546">
    <property type="component" value="Unassembled WGS sequence"/>
</dbReference>
<proteinExistence type="predicted"/>
<dbReference type="EMBL" id="MTYH01000036">
    <property type="protein sequence ID" value="PNP43811.1"/>
    <property type="molecule type" value="Genomic_DNA"/>
</dbReference>